<dbReference type="Pfam" id="PF25459">
    <property type="entry name" value="AIM3_BBC1_C"/>
    <property type="match status" value="1"/>
</dbReference>
<feature type="compositionally biased region" description="Acidic residues" evidence="1">
    <location>
        <begin position="236"/>
        <end position="249"/>
    </location>
</feature>
<feature type="compositionally biased region" description="Basic and acidic residues" evidence="1">
    <location>
        <begin position="147"/>
        <end position="162"/>
    </location>
</feature>
<dbReference type="GeneID" id="34519372"/>
<dbReference type="STRING" id="1382522.W6MHY2"/>
<dbReference type="InterPro" id="IPR057402">
    <property type="entry name" value="AIM3_BBC1_C"/>
</dbReference>
<evidence type="ECO:0000313" key="3">
    <source>
        <dbReference type="EMBL" id="CDK25974.1"/>
    </source>
</evidence>
<feature type="compositionally biased region" description="Basic and acidic residues" evidence="1">
    <location>
        <begin position="390"/>
        <end position="413"/>
    </location>
</feature>
<gene>
    <name evidence="3" type="ORF">KUCA_T00001945001</name>
</gene>
<feature type="compositionally biased region" description="Basic and acidic residues" evidence="1">
    <location>
        <begin position="196"/>
        <end position="209"/>
    </location>
</feature>
<feature type="region of interest" description="Disordered" evidence="1">
    <location>
        <begin position="1"/>
        <end position="25"/>
    </location>
</feature>
<organism evidence="3 4">
    <name type="scientific">Kuraishia capsulata CBS 1993</name>
    <dbReference type="NCBI Taxonomy" id="1382522"/>
    <lineage>
        <taxon>Eukaryota</taxon>
        <taxon>Fungi</taxon>
        <taxon>Dikarya</taxon>
        <taxon>Ascomycota</taxon>
        <taxon>Saccharomycotina</taxon>
        <taxon>Pichiomycetes</taxon>
        <taxon>Pichiales</taxon>
        <taxon>Pichiaceae</taxon>
        <taxon>Kuraishia</taxon>
    </lineage>
</organism>
<feature type="compositionally biased region" description="Polar residues" evidence="1">
    <location>
        <begin position="349"/>
        <end position="362"/>
    </location>
</feature>
<sequence>MSDLGKKAPPLKPKPTALKANSNTSAGLALGTGSELIDTVDSGDDLTVSLRSSLRNVRLDNGEISPVTTPESLEVEKKLIQPLAMKPVSSFPPPPRRTVPVAVKKDEENDEENEEVLPKKPSTPPRKPEAPLVSSASSSESVASGKPDGEREEVRRPLDQLPRKPVSAFPPPPRRVVKPEPKAVDDEPAEESVEITAEKPEDIRIERPTARLPPKTSVAFPPPPRRTVRPASVVVSDDDSDEEDAEVAEVPDTKRKPVLPVKPKALSALAESSASGTNDSEPVSRRESAPRMGSLSESYADLKEAAKKFPPPPKTPVRPGSVSSTFSTDQEDPIEKPSFLRRASRVIERSTSSGSIESQDSIGKSIMTMGNAMGNAMSSVRLSQLSLRSRHSEKSLSDSYPEARQEPVVDAEPKPVLPARPRLPSGGDVSPAKRMPPPVVRPKPGARTPVKDDEDTLSDEDARPKLPLRHVSPAGISTPPIIRPRPSSRSSSSIDTKNDDEMEFKPKFALRHVSPVRKQPPPIIRPKPALRATYTDDEIRSHSEEEEEEQEEERPKLPQRPRAAPAKPEMKPQVKTEIKPESKPEIPKQAKRPPPAPKPRSVASSITSVEKTEDARDPTKQKPKAPPVVPPHRTLAKSDWKPPVLDLELTKPWFVNDENFAENLPKVFKGLNFATAYGYNSKEHFRILTVRLHDLSTAKVKLTWPKSGDPTALVEVEKKFEEPPHASSKQLLEGASLFGEHVASWCETKEDKTVGDGECWTLAHDALEKGCGKHAFVSEGLVHGALTLLIKFENGKTERVKSSVSDGIKRGDILQFENCCLRYPNKALFFGSPDHTAVVTSVSGSQLNIIHQNVNGNKFVVREEIDIDKLTEGTIKVYRPVTSKWIEDLSPVW</sequence>
<reference evidence="3" key="1">
    <citation type="submission" date="2013-12" db="EMBL/GenBank/DDBJ databases">
        <authorList>
            <person name="Genoscope - CEA"/>
        </authorList>
    </citation>
    <scope>NUCLEOTIDE SEQUENCE</scope>
    <source>
        <strain evidence="3">CBS 1993</strain>
    </source>
</reference>
<feature type="region of interest" description="Disordered" evidence="1">
    <location>
        <begin position="383"/>
        <end position="637"/>
    </location>
</feature>
<feature type="compositionally biased region" description="Basic and acidic residues" evidence="1">
    <location>
        <begin position="496"/>
        <end position="506"/>
    </location>
</feature>
<reference evidence="3" key="2">
    <citation type="submission" date="2014-02" db="EMBL/GenBank/DDBJ databases">
        <title>Complete DNA sequence of /Kuraishia capsulata/ illustrates novel genomic features among budding yeasts (/Saccharomycotina/).</title>
        <authorList>
            <person name="Morales L."/>
            <person name="Noel B."/>
            <person name="Porcel B."/>
            <person name="Marcet-Houben M."/>
            <person name="Hullo M-F."/>
            <person name="Sacerdot C."/>
            <person name="Tekaia F."/>
            <person name="Leh-Louis V."/>
            <person name="Despons L."/>
            <person name="Khanna V."/>
            <person name="Aury J-M."/>
            <person name="Barbe V."/>
            <person name="Couloux A."/>
            <person name="Labadie K."/>
            <person name="Pelletier E."/>
            <person name="Souciet J-L."/>
            <person name="Boekhout T."/>
            <person name="Gabaldon T."/>
            <person name="Wincker P."/>
            <person name="Dujon B."/>
        </authorList>
    </citation>
    <scope>NUCLEOTIDE SEQUENCE</scope>
    <source>
        <strain evidence="3">CBS 1993</strain>
    </source>
</reference>
<proteinExistence type="predicted"/>
<dbReference type="HOGENOM" id="CLU_323659_0_0_1"/>
<keyword evidence="4" id="KW-1185">Reference proteome</keyword>
<feature type="region of interest" description="Disordered" evidence="1">
    <location>
        <begin position="84"/>
        <end position="370"/>
    </location>
</feature>
<feature type="compositionally biased region" description="Low complexity" evidence="1">
    <location>
        <begin position="265"/>
        <end position="275"/>
    </location>
</feature>
<dbReference type="EMBL" id="HG793126">
    <property type="protein sequence ID" value="CDK25974.1"/>
    <property type="molecule type" value="Genomic_DNA"/>
</dbReference>
<dbReference type="RefSeq" id="XP_022457984.1">
    <property type="nucleotide sequence ID" value="XM_022604177.1"/>
</dbReference>
<protein>
    <recommendedName>
        <fullName evidence="2">BBC1/AIM3 cysteine proteinase-fold domain-containing protein</fullName>
    </recommendedName>
</protein>
<evidence type="ECO:0000259" key="2">
    <source>
        <dbReference type="Pfam" id="PF25459"/>
    </source>
</evidence>
<accession>W6MHY2</accession>
<feature type="domain" description="BBC1/AIM3 cysteine proteinase-fold" evidence="2">
    <location>
        <begin position="718"/>
        <end position="888"/>
    </location>
</feature>
<feature type="compositionally biased region" description="Basic and acidic residues" evidence="1">
    <location>
        <begin position="568"/>
        <end position="588"/>
    </location>
</feature>
<feature type="compositionally biased region" description="Low complexity" evidence="1">
    <location>
        <begin position="476"/>
        <end position="494"/>
    </location>
</feature>
<dbReference type="AlphaFoldDB" id="W6MHY2"/>
<feature type="compositionally biased region" description="Basic and acidic residues" evidence="1">
    <location>
        <begin position="610"/>
        <end position="620"/>
    </location>
</feature>
<dbReference type="Gene3D" id="3.90.1720.60">
    <property type="match status" value="1"/>
</dbReference>
<feature type="compositionally biased region" description="Low complexity" evidence="1">
    <location>
        <begin position="133"/>
        <end position="144"/>
    </location>
</feature>
<evidence type="ECO:0000313" key="4">
    <source>
        <dbReference type="Proteomes" id="UP000019384"/>
    </source>
</evidence>
<dbReference type="OrthoDB" id="3357271at2759"/>
<evidence type="ECO:0000256" key="1">
    <source>
        <dbReference type="SAM" id="MobiDB-lite"/>
    </source>
</evidence>
<dbReference type="Proteomes" id="UP000019384">
    <property type="component" value="Unassembled WGS sequence"/>
</dbReference>
<name>W6MHY2_9ASCO</name>